<proteinExistence type="predicted"/>
<comment type="caution">
    <text evidence="5">The sequence shown here is derived from an EMBL/GenBank/DDBJ whole genome shotgun (WGS) entry which is preliminary data.</text>
</comment>
<evidence type="ECO:0000313" key="6">
    <source>
        <dbReference type="Proteomes" id="UP000771749"/>
    </source>
</evidence>
<dbReference type="SMART" id="SM00342">
    <property type="entry name" value="HTH_ARAC"/>
    <property type="match status" value="1"/>
</dbReference>
<dbReference type="PANTHER" id="PTHR43280:SF32">
    <property type="entry name" value="TRANSCRIPTIONAL REGULATORY PROTEIN"/>
    <property type="match status" value="1"/>
</dbReference>
<protein>
    <submittedName>
        <fullName evidence="5">Helix-turn-helix transcriptional regulator</fullName>
    </submittedName>
</protein>
<feature type="domain" description="HTH araC/xylS-type" evidence="4">
    <location>
        <begin position="188"/>
        <end position="287"/>
    </location>
</feature>
<dbReference type="Proteomes" id="UP000771749">
    <property type="component" value="Unassembled WGS sequence"/>
</dbReference>
<dbReference type="Gene3D" id="1.10.10.60">
    <property type="entry name" value="Homeodomain-like"/>
    <property type="match status" value="1"/>
</dbReference>
<name>A0A940DMH3_9BACT</name>
<evidence type="ECO:0000256" key="2">
    <source>
        <dbReference type="ARBA" id="ARBA00023125"/>
    </source>
</evidence>
<dbReference type="InterPro" id="IPR009057">
    <property type="entry name" value="Homeodomain-like_sf"/>
</dbReference>
<evidence type="ECO:0000313" key="5">
    <source>
        <dbReference type="EMBL" id="MBO8453529.1"/>
    </source>
</evidence>
<dbReference type="InterPro" id="IPR018060">
    <property type="entry name" value="HTH_AraC"/>
</dbReference>
<accession>A0A940DMH3</accession>
<organism evidence="5 6">
    <name type="scientific">Candidatus Cryptobacteroides gallistercoris</name>
    <dbReference type="NCBI Taxonomy" id="2840765"/>
    <lineage>
        <taxon>Bacteria</taxon>
        <taxon>Pseudomonadati</taxon>
        <taxon>Bacteroidota</taxon>
        <taxon>Bacteroidia</taxon>
        <taxon>Bacteroidales</taxon>
        <taxon>Candidatus Cryptobacteroides</taxon>
    </lineage>
</organism>
<evidence type="ECO:0000256" key="3">
    <source>
        <dbReference type="ARBA" id="ARBA00023163"/>
    </source>
</evidence>
<gene>
    <name evidence="5" type="ORF">IAC07_02245</name>
</gene>
<reference evidence="5" key="1">
    <citation type="submission" date="2020-10" db="EMBL/GenBank/DDBJ databases">
        <authorList>
            <person name="Gilroy R."/>
        </authorList>
    </citation>
    <scope>NUCLEOTIDE SEQUENCE</scope>
    <source>
        <strain evidence="5">F1-3629</strain>
    </source>
</reference>
<keyword evidence="3" id="KW-0804">Transcription</keyword>
<keyword evidence="1" id="KW-0805">Transcription regulation</keyword>
<evidence type="ECO:0000256" key="1">
    <source>
        <dbReference type="ARBA" id="ARBA00023015"/>
    </source>
</evidence>
<evidence type="ECO:0000259" key="4">
    <source>
        <dbReference type="PROSITE" id="PS01124"/>
    </source>
</evidence>
<dbReference type="EMBL" id="JADIMJ010000036">
    <property type="protein sequence ID" value="MBO8453529.1"/>
    <property type="molecule type" value="Genomic_DNA"/>
</dbReference>
<sequence>MQSKDRVSIPAVSPDTGHIRYEETDLSSLQGNPVHFVCGIYLVCVRGECAVSTGAENFHLSSETELIFLAGTLLERLSATADFRARVLFIPKGVYLKAMLPIDTPYLNYADEHPCYKHTGDVRSRMTWKQVCVWMDTAKMLFSGHCRTQFPDLLELDYLQAFLIWLFGTVPEKLVDQSPSSRMQLICRHFLQLLREHASREHSASFYAARLCISPRYLHMATTMCLNGKSPKQLIEDQLLSEVQVLLNDLTLTVTEIAERLHFPDQSYLTRFFKRRTGMSPREYRQRKG</sequence>
<dbReference type="Pfam" id="PF12833">
    <property type="entry name" value="HTH_18"/>
    <property type="match status" value="1"/>
</dbReference>
<keyword evidence="2" id="KW-0238">DNA-binding</keyword>
<dbReference type="GO" id="GO:0043565">
    <property type="term" value="F:sequence-specific DNA binding"/>
    <property type="evidence" value="ECO:0007669"/>
    <property type="project" value="InterPro"/>
</dbReference>
<dbReference type="PANTHER" id="PTHR43280">
    <property type="entry name" value="ARAC-FAMILY TRANSCRIPTIONAL REGULATOR"/>
    <property type="match status" value="1"/>
</dbReference>
<reference evidence="5" key="2">
    <citation type="journal article" date="2021" name="PeerJ">
        <title>Extensive microbial diversity within the chicken gut microbiome revealed by metagenomics and culture.</title>
        <authorList>
            <person name="Gilroy R."/>
            <person name="Ravi A."/>
            <person name="Getino M."/>
            <person name="Pursley I."/>
            <person name="Horton D.L."/>
            <person name="Alikhan N.F."/>
            <person name="Baker D."/>
            <person name="Gharbi K."/>
            <person name="Hall N."/>
            <person name="Watson M."/>
            <person name="Adriaenssens E.M."/>
            <person name="Foster-Nyarko E."/>
            <person name="Jarju S."/>
            <person name="Secka A."/>
            <person name="Antonio M."/>
            <person name="Oren A."/>
            <person name="Chaudhuri R.R."/>
            <person name="La Ragione R."/>
            <person name="Hildebrand F."/>
            <person name="Pallen M.J."/>
        </authorList>
    </citation>
    <scope>NUCLEOTIDE SEQUENCE</scope>
    <source>
        <strain evidence="5">F1-3629</strain>
    </source>
</reference>
<dbReference type="SUPFAM" id="SSF46689">
    <property type="entry name" value="Homeodomain-like"/>
    <property type="match status" value="1"/>
</dbReference>
<dbReference type="GO" id="GO:0003700">
    <property type="term" value="F:DNA-binding transcription factor activity"/>
    <property type="evidence" value="ECO:0007669"/>
    <property type="project" value="InterPro"/>
</dbReference>
<dbReference type="AlphaFoldDB" id="A0A940DMH3"/>
<dbReference type="PROSITE" id="PS01124">
    <property type="entry name" value="HTH_ARAC_FAMILY_2"/>
    <property type="match status" value="1"/>
</dbReference>